<feature type="transmembrane region" description="Helical" evidence="5">
    <location>
        <begin position="274"/>
        <end position="292"/>
    </location>
</feature>
<keyword evidence="2 5" id="KW-0812">Transmembrane</keyword>
<comment type="subcellular location">
    <subcellularLocation>
        <location evidence="1">Membrane</location>
        <topology evidence="1">Multi-pass membrane protein</topology>
    </subcellularLocation>
</comment>
<evidence type="ECO:0000313" key="7">
    <source>
        <dbReference type="EMBL" id="GAA4318324.1"/>
    </source>
</evidence>
<dbReference type="InterPro" id="IPR020846">
    <property type="entry name" value="MFS_dom"/>
</dbReference>
<evidence type="ECO:0000256" key="2">
    <source>
        <dbReference type="ARBA" id="ARBA00022692"/>
    </source>
</evidence>
<dbReference type="Proteomes" id="UP001501207">
    <property type="component" value="Unassembled WGS sequence"/>
</dbReference>
<feature type="transmembrane region" description="Helical" evidence="5">
    <location>
        <begin position="298"/>
        <end position="320"/>
    </location>
</feature>
<evidence type="ECO:0000256" key="5">
    <source>
        <dbReference type="SAM" id="Phobius"/>
    </source>
</evidence>
<feature type="transmembrane region" description="Helical" evidence="5">
    <location>
        <begin position="103"/>
        <end position="121"/>
    </location>
</feature>
<feature type="transmembrane region" description="Helical" evidence="5">
    <location>
        <begin position="165"/>
        <end position="187"/>
    </location>
</feature>
<evidence type="ECO:0000256" key="3">
    <source>
        <dbReference type="ARBA" id="ARBA00022989"/>
    </source>
</evidence>
<evidence type="ECO:0000256" key="1">
    <source>
        <dbReference type="ARBA" id="ARBA00004141"/>
    </source>
</evidence>
<dbReference type="RefSeq" id="WP_344981020.1">
    <property type="nucleotide sequence ID" value="NZ_BAABFN010000021.1"/>
</dbReference>
<feature type="transmembrane region" description="Helical" evidence="5">
    <location>
        <begin position="51"/>
        <end position="71"/>
    </location>
</feature>
<feature type="transmembrane region" description="Helical" evidence="5">
    <location>
        <begin position="142"/>
        <end position="159"/>
    </location>
</feature>
<name>A0ABP8G6B5_9BACT</name>
<keyword evidence="3 5" id="KW-1133">Transmembrane helix</keyword>
<dbReference type="PANTHER" id="PTHR23514:SF13">
    <property type="entry name" value="INNER MEMBRANE PROTEIN YBJJ"/>
    <property type="match status" value="1"/>
</dbReference>
<feature type="transmembrane region" description="Helical" evidence="5">
    <location>
        <begin position="245"/>
        <end position="262"/>
    </location>
</feature>
<feature type="transmembrane region" description="Helical" evidence="5">
    <location>
        <begin position="78"/>
        <end position="97"/>
    </location>
</feature>
<dbReference type="InterPro" id="IPR011701">
    <property type="entry name" value="MFS"/>
</dbReference>
<feature type="domain" description="Major facilitator superfamily (MFS) profile" evidence="6">
    <location>
        <begin position="13"/>
        <end position="385"/>
    </location>
</feature>
<feature type="transmembrane region" description="Helical" evidence="5">
    <location>
        <begin position="332"/>
        <end position="355"/>
    </location>
</feature>
<feature type="transmembrane region" description="Helical" evidence="5">
    <location>
        <begin position="361"/>
        <end position="382"/>
    </location>
</feature>
<dbReference type="Gene3D" id="1.20.1250.20">
    <property type="entry name" value="MFS general substrate transporter like domains"/>
    <property type="match status" value="2"/>
</dbReference>
<accession>A0ABP8G6B5</accession>
<dbReference type="SUPFAM" id="SSF103473">
    <property type="entry name" value="MFS general substrate transporter"/>
    <property type="match status" value="1"/>
</dbReference>
<dbReference type="Pfam" id="PF07690">
    <property type="entry name" value="MFS_1"/>
    <property type="match status" value="2"/>
</dbReference>
<dbReference type="PROSITE" id="PS50850">
    <property type="entry name" value="MFS"/>
    <property type="match status" value="1"/>
</dbReference>
<protein>
    <submittedName>
        <fullName evidence="7">MFS transporter</fullName>
    </submittedName>
</protein>
<reference evidence="8" key="1">
    <citation type="journal article" date="2019" name="Int. J. Syst. Evol. Microbiol.">
        <title>The Global Catalogue of Microorganisms (GCM) 10K type strain sequencing project: providing services to taxonomists for standard genome sequencing and annotation.</title>
        <authorList>
            <consortium name="The Broad Institute Genomics Platform"/>
            <consortium name="The Broad Institute Genome Sequencing Center for Infectious Disease"/>
            <person name="Wu L."/>
            <person name="Ma J."/>
        </authorList>
    </citation>
    <scope>NUCLEOTIDE SEQUENCE [LARGE SCALE GENOMIC DNA]</scope>
    <source>
        <strain evidence="8">JCM 17664</strain>
    </source>
</reference>
<dbReference type="CDD" id="cd17393">
    <property type="entry name" value="MFS_MosC_like"/>
    <property type="match status" value="1"/>
</dbReference>
<keyword evidence="8" id="KW-1185">Reference proteome</keyword>
<dbReference type="PANTHER" id="PTHR23514">
    <property type="entry name" value="BYPASS OF STOP CODON PROTEIN 6"/>
    <property type="match status" value="1"/>
</dbReference>
<sequence>MLGMLSFSGIRLNRVAAGTLFFLSGLCSSSWASRIPTIQQSMKLQDIEMGSVLMCMPVGLLASLPVSGWLITRIGSKTVAIVSAVVYGAVLVLLSLARSPVQLGLVLVLFGFCSNMLNIAMNTQAVEVELLYKRSIMASFHGMWSLASFAGAAVGASMIKDAVPPWIHFLFVGIAIAAVTCLIYRFLLPSDVKRDLRQPVFVKPDAALLQLGIIAFCSMICEGAMADWSGIYARKVAQVRAEDVGLGYAAFTATMALGRFLADGLVHRMGTARVLKLSGLLIFAGLLIPVAYPALNTVILGFLLVGAGTSSVVPLVYGIAGRSGTLSSGMALAAVSTVGYLGFLFGPPLIGFVAGYTSLRISFLVVAAMGATITVMTTRVLAAQRPS</sequence>
<evidence type="ECO:0000313" key="8">
    <source>
        <dbReference type="Proteomes" id="UP001501207"/>
    </source>
</evidence>
<dbReference type="InterPro" id="IPR036259">
    <property type="entry name" value="MFS_trans_sf"/>
</dbReference>
<evidence type="ECO:0000256" key="4">
    <source>
        <dbReference type="ARBA" id="ARBA00023136"/>
    </source>
</evidence>
<keyword evidence="4 5" id="KW-0472">Membrane</keyword>
<evidence type="ECO:0000259" key="6">
    <source>
        <dbReference type="PROSITE" id="PS50850"/>
    </source>
</evidence>
<gene>
    <name evidence="7" type="ORF">GCM10023143_31000</name>
</gene>
<dbReference type="EMBL" id="BAABFN010000021">
    <property type="protein sequence ID" value="GAA4318324.1"/>
    <property type="molecule type" value="Genomic_DNA"/>
</dbReference>
<proteinExistence type="predicted"/>
<comment type="caution">
    <text evidence="7">The sequence shown here is derived from an EMBL/GenBank/DDBJ whole genome shotgun (WGS) entry which is preliminary data.</text>
</comment>
<feature type="transmembrane region" description="Helical" evidence="5">
    <location>
        <begin position="207"/>
        <end position="225"/>
    </location>
</feature>
<organism evidence="7 8">
    <name type="scientific">Compostibacter hankyongensis</name>
    <dbReference type="NCBI Taxonomy" id="1007089"/>
    <lineage>
        <taxon>Bacteria</taxon>
        <taxon>Pseudomonadati</taxon>
        <taxon>Bacteroidota</taxon>
        <taxon>Chitinophagia</taxon>
        <taxon>Chitinophagales</taxon>
        <taxon>Chitinophagaceae</taxon>
        <taxon>Compostibacter</taxon>
    </lineage>
</organism>
<dbReference type="InterPro" id="IPR051788">
    <property type="entry name" value="MFS_Transporter"/>
</dbReference>